<accession>A0AA39ZVJ0</accession>
<protein>
    <submittedName>
        <fullName evidence="2">Uncharacterized protein</fullName>
    </submittedName>
</protein>
<dbReference type="EMBL" id="JAUKUA010000007">
    <property type="protein sequence ID" value="KAK0704325.1"/>
    <property type="molecule type" value="Genomic_DNA"/>
</dbReference>
<dbReference type="Proteomes" id="UP001172102">
    <property type="component" value="Unassembled WGS sequence"/>
</dbReference>
<sequence>MAKGRRDRQMAHAAEISRVRFSARLGRERERAEWNEWKGKWRWRAHQSCFPPLLPSAVSSCLPSSQSDREGRGGSLLGSPSKLVNPAAKPVILCPRTREYAEMTAKLRLIKSLCPRPQPGVPRSRAAAPDGNQEQASGCVMVLFGILLSEGIRANHDGGWACIAFVMELTGSPRTNCVGLAVRCTETVFEAKMSQSNSRALLR</sequence>
<feature type="region of interest" description="Disordered" evidence="1">
    <location>
        <begin position="61"/>
        <end position="81"/>
    </location>
</feature>
<evidence type="ECO:0000313" key="2">
    <source>
        <dbReference type="EMBL" id="KAK0704325.1"/>
    </source>
</evidence>
<name>A0AA39ZVJ0_9PEZI</name>
<gene>
    <name evidence="2" type="ORF">B0H67DRAFT_591113</name>
</gene>
<reference evidence="2" key="1">
    <citation type="submission" date="2023-06" db="EMBL/GenBank/DDBJ databases">
        <title>Genome-scale phylogeny and comparative genomics of the fungal order Sordariales.</title>
        <authorList>
            <consortium name="Lawrence Berkeley National Laboratory"/>
            <person name="Hensen N."/>
            <person name="Bonometti L."/>
            <person name="Westerberg I."/>
            <person name="Brannstrom I.O."/>
            <person name="Guillou S."/>
            <person name="Cros-Aarteil S."/>
            <person name="Calhoun S."/>
            <person name="Haridas S."/>
            <person name="Kuo A."/>
            <person name="Mondo S."/>
            <person name="Pangilinan J."/>
            <person name="Riley R."/>
            <person name="Labutti K."/>
            <person name="Andreopoulos B."/>
            <person name="Lipzen A."/>
            <person name="Chen C."/>
            <person name="Yanf M."/>
            <person name="Daum C."/>
            <person name="Ng V."/>
            <person name="Clum A."/>
            <person name="Steindorff A."/>
            <person name="Ohm R."/>
            <person name="Martin F."/>
            <person name="Silar P."/>
            <person name="Natvig D."/>
            <person name="Lalanne C."/>
            <person name="Gautier V."/>
            <person name="Ament-Velasquez S.L."/>
            <person name="Kruys A."/>
            <person name="Hutchinson M.I."/>
            <person name="Powell A.J."/>
            <person name="Barry K."/>
            <person name="Miller A.N."/>
            <person name="Grigoriev I.V."/>
            <person name="Debuchy R."/>
            <person name="Gladieux P."/>
            <person name="Thoren M.H."/>
            <person name="Johannesson H."/>
        </authorList>
    </citation>
    <scope>NUCLEOTIDE SEQUENCE</scope>
    <source>
        <strain evidence="2">SMH4607-1</strain>
    </source>
</reference>
<evidence type="ECO:0000256" key="1">
    <source>
        <dbReference type="SAM" id="MobiDB-lite"/>
    </source>
</evidence>
<dbReference type="AlphaFoldDB" id="A0AA39ZVJ0"/>
<keyword evidence="3" id="KW-1185">Reference proteome</keyword>
<proteinExistence type="predicted"/>
<evidence type="ECO:0000313" key="3">
    <source>
        <dbReference type="Proteomes" id="UP001172102"/>
    </source>
</evidence>
<comment type="caution">
    <text evidence="2">The sequence shown here is derived from an EMBL/GenBank/DDBJ whole genome shotgun (WGS) entry which is preliminary data.</text>
</comment>
<organism evidence="2 3">
    <name type="scientific">Lasiosphaeris hirsuta</name>
    <dbReference type="NCBI Taxonomy" id="260670"/>
    <lineage>
        <taxon>Eukaryota</taxon>
        <taxon>Fungi</taxon>
        <taxon>Dikarya</taxon>
        <taxon>Ascomycota</taxon>
        <taxon>Pezizomycotina</taxon>
        <taxon>Sordariomycetes</taxon>
        <taxon>Sordariomycetidae</taxon>
        <taxon>Sordariales</taxon>
        <taxon>Lasiosphaeriaceae</taxon>
        <taxon>Lasiosphaeris</taxon>
    </lineage>
</organism>